<keyword evidence="1" id="KW-0812">Transmembrane</keyword>
<dbReference type="Proteomes" id="UP001058120">
    <property type="component" value="Chromosome"/>
</dbReference>
<keyword evidence="3" id="KW-1185">Reference proteome</keyword>
<keyword evidence="1" id="KW-0472">Membrane</keyword>
<accession>A0ABY5Y3Z5</accession>
<reference evidence="2" key="1">
    <citation type="submission" date="2020-12" db="EMBL/GenBank/DDBJ databases">
        <title>Taurinivorans muris gen. nov., sp. nov., fundamental and realized metabolic niche of a ubiquitous sulfidogenic bacterium in the murine intestine.</title>
        <authorList>
            <person name="Ye H."/>
            <person name="Hanson B.T."/>
            <person name="Loy A."/>
        </authorList>
    </citation>
    <scope>NUCLEOTIDE SEQUENCE</scope>
    <source>
        <strain evidence="2">LT0009</strain>
    </source>
</reference>
<evidence type="ECO:0000256" key="1">
    <source>
        <dbReference type="SAM" id="Phobius"/>
    </source>
</evidence>
<evidence type="ECO:0000313" key="2">
    <source>
        <dbReference type="EMBL" id="UWX06427.1"/>
    </source>
</evidence>
<feature type="transmembrane region" description="Helical" evidence="1">
    <location>
        <begin position="6"/>
        <end position="28"/>
    </location>
</feature>
<organism evidence="2 3">
    <name type="scientific">Taurinivorans muris</name>
    <dbReference type="NCBI Taxonomy" id="2787751"/>
    <lineage>
        <taxon>Bacteria</taxon>
        <taxon>Pseudomonadati</taxon>
        <taxon>Thermodesulfobacteriota</taxon>
        <taxon>Desulfovibrionia</taxon>
        <taxon>Desulfovibrionales</taxon>
        <taxon>Desulfovibrionaceae</taxon>
        <taxon>Taurinivorans</taxon>
    </lineage>
</organism>
<sequence>MNIQKKIFHILFSYLSSFLLFFIINFLMLAFDERYASMPFFTKILIPIGAFFFTLLFVFFSWFSLLFFILYLLVSIIVTYFWYKYYTIRQLILLYFVNGILLGTLAIIFLHCIHFSMPGDGAGISLMNLKGG</sequence>
<feature type="transmembrane region" description="Helical" evidence="1">
    <location>
        <begin position="95"/>
        <end position="117"/>
    </location>
</feature>
<dbReference type="RefSeq" id="WP_334316035.1">
    <property type="nucleotide sequence ID" value="NZ_CP065938.1"/>
</dbReference>
<name>A0ABY5Y3Z5_9BACT</name>
<gene>
    <name evidence="2" type="ORF">JBF11_03695</name>
</gene>
<proteinExistence type="predicted"/>
<evidence type="ECO:0000313" key="3">
    <source>
        <dbReference type="Proteomes" id="UP001058120"/>
    </source>
</evidence>
<keyword evidence="1" id="KW-1133">Transmembrane helix</keyword>
<protein>
    <recommendedName>
        <fullName evidence="4">NADH dehydrogenase subunit 6</fullName>
    </recommendedName>
</protein>
<feature type="transmembrane region" description="Helical" evidence="1">
    <location>
        <begin position="65"/>
        <end position="83"/>
    </location>
</feature>
<dbReference type="EMBL" id="CP065938">
    <property type="protein sequence ID" value="UWX06427.1"/>
    <property type="molecule type" value="Genomic_DNA"/>
</dbReference>
<evidence type="ECO:0008006" key="4">
    <source>
        <dbReference type="Google" id="ProtNLM"/>
    </source>
</evidence>